<keyword evidence="2" id="KW-1185">Reference proteome</keyword>
<dbReference type="EMBL" id="JAEUAK010000002">
    <property type="protein sequence ID" value="MBW9052165.1"/>
    <property type="molecule type" value="Genomic_DNA"/>
</dbReference>
<reference evidence="1 2" key="1">
    <citation type="journal article" date="2021" name="MBio">
        <title>Poor Competitiveness of Bradyrhizobium in Pigeon Pea Root Colonization in Indian Soils.</title>
        <authorList>
            <person name="Chalasani D."/>
            <person name="Basu A."/>
            <person name="Pullabhotla S.V.S.R.N."/>
            <person name="Jorrin B."/>
            <person name="Neal A.L."/>
            <person name="Poole P.S."/>
            <person name="Podile A.R."/>
            <person name="Tkacz A."/>
        </authorList>
    </citation>
    <scope>NUCLEOTIDE SEQUENCE [LARGE SCALE GENOMIC DNA]</scope>
    <source>
        <strain evidence="1 2">HU56</strain>
    </source>
</reference>
<proteinExistence type="predicted"/>
<sequence>MAKDAEAEADHGSTVWDRHALDRAFDKRQAKRTMTAMSGKSLFSQS</sequence>
<evidence type="ECO:0000313" key="1">
    <source>
        <dbReference type="EMBL" id="MBW9052165.1"/>
    </source>
</evidence>
<gene>
    <name evidence="1" type="ORF">JNB85_07015</name>
</gene>
<dbReference type="Proteomes" id="UP000717752">
    <property type="component" value="Unassembled WGS sequence"/>
</dbReference>
<accession>A0ABS7GS24</accession>
<organism evidence="1 2">
    <name type="scientific">Rhizobium mesosinicum</name>
    <dbReference type="NCBI Taxonomy" id="335017"/>
    <lineage>
        <taxon>Bacteria</taxon>
        <taxon>Pseudomonadati</taxon>
        <taxon>Pseudomonadota</taxon>
        <taxon>Alphaproteobacteria</taxon>
        <taxon>Hyphomicrobiales</taxon>
        <taxon>Rhizobiaceae</taxon>
        <taxon>Rhizobium/Agrobacterium group</taxon>
        <taxon>Rhizobium</taxon>
    </lineage>
</organism>
<comment type="caution">
    <text evidence="1">The sequence shown here is derived from an EMBL/GenBank/DDBJ whole genome shotgun (WGS) entry which is preliminary data.</text>
</comment>
<evidence type="ECO:0000313" key="2">
    <source>
        <dbReference type="Proteomes" id="UP000717752"/>
    </source>
</evidence>
<name>A0ABS7GS24_9HYPH</name>
<dbReference type="RefSeq" id="WP_220333623.1">
    <property type="nucleotide sequence ID" value="NZ_JAEUAK010000002.1"/>
</dbReference>
<protein>
    <submittedName>
        <fullName evidence="1">Uncharacterized protein</fullName>
    </submittedName>
</protein>